<name>A0A2K2FU99_9SPHN</name>
<dbReference type="RefSeq" id="WP_103098837.1">
    <property type="nucleotide sequence ID" value="NZ_LYMM01000077.1"/>
</dbReference>
<evidence type="ECO:0000313" key="3">
    <source>
        <dbReference type="Proteomes" id="UP000236327"/>
    </source>
</evidence>
<dbReference type="Proteomes" id="UP000236327">
    <property type="component" value="Unassembled WGS sequence"/>
</dbReference>
<evidence type="ECO:0000256" key="1">
    <source>
        <dbReference type="SAM" id="MobiDB-lite"/>
    </source>
</evidence>
<dbReference type="AlphaFoldDB" id="A0A2K2FU99"/>
<organism evidence="2 3">
    <name type="scientific">Novosphingobium guangzhouense</name>
    <dbReference type="NCBI Taxonomy" id="1850347"/>
    <lineage>
        <taxon>Bacteria</taxon>
        <taxon>Pseudomonadati</taxon>
        <taxon>Pseudomonadota</taxon>
        <taxon>Alphaproteobacteria</taxon>
        <taxon>Sphingomonadales</taxon>
        <taxon>Sphingomonadaceae</taxon>
        <taxon>Novosphingobium</taxon>
    </lineage>
</organism>
<feature type="region of interest" description="Disordered" evidence="1">
    <location>
        <begin position="120"/>
        <end position="174"/>
    </location>
</feature>
<reference evidence="2 3" key="1">
    <citation type="submission" date="2016-05" db="EMBL/GenBank/DDBJ databases">
        <title>Complete genome sequence of Novosphingobium guangzhouense SA925(T).</title>
        <authorList>
            <person name="Sha S."/>
        </authorList>
    </citation>
    <scope>NUCLEOTIDE SEQUENCE [LARGE SCALE GENOMIC DNA]</scope>
    <source>
        <strain evidence="2 3">SA925</strain>
    </source>
</reference>
<dbReference type="OrthoDB" id="224452at204457"/>
<sequence length="174" mass="18737">MRSPPFITGALIIGVAGATGLGLIAATTVPTQVSSVEDTWRDRYGWKGDVTYDGGSQEIESDALADNVAPTWLFNSASLPHDFEQDHRDLSYNDYALPLDRYDYVEYPVDELAGVMTTSYTAEPPAPGDSAETAARSAEQVTREVRMAEAAPAYEQLPEPAPNSGADERPVGQP</sequence>
<evidence type="ECO:0000313" key="2">
    <source>
        <dbReference type="EMBL" id="PNU02346.1"/>
    </source>
</evidence>
<keyword evidence="3" id="KW-1185">Reference proteome</keyword>
<comment type="caution">
    <text evidence="2">The sequence shown here is derived from an EMBL/GenBank/DDBJ whole genome shotgun (WGS) entry which is preliminary data.</text>
</comment>
<proteinExistence type="predicted"/>
<gene>
    <name evidence="2" type="ORF">A8V01_26500</name>
</gene>
<protein>
    <submittedName>
        <fullName evidence="2">Uncharacterized protein</fullName>
    </submittedName>
</protein>
<accession>A0A2K2FU99</accession>
<dbReference type="EMBL" id="LYMM01000077">
    <property type="protein sequence ID" value="PNU02346.1"/>
    <property type="molecule type" value="Genomic_DNA"/>
</dbReference>